<accession>A0A9P9D4P3</accession>
<keyword evidence="1" id="KW-1133">Transmembrane helix</keyword>
<feature type="transmembrane region" description="Helical" evidence="1">
    <location>
        <begin position="204"/>
        <end position="229"/>
    </location>
</feature>
<comment type="caution">
    <text evidence="2">The sequence shown here is derived from an EMBL/GenBank/DDBJ whole genome shotgun (WGS) entry which is preliminary data.</text>
</comment>
<dbReference type="Proteomes" id="UP000700596">
    <property type="component" value="Unassembled WGS sequence"/>
</dbReference>
<dbReference type="OrthoDB" id="444631at2759"/>
<gene>
    <name evidence="2" type="ORF">B0J11DRAFT_585504</name>
</gene>
<dbReference type="AlphaFoldDB" id="A0A9P9D4P3"/>
<feature type="transmembrane region" description="Helical" evidence="1">
    <location>
        <begin position="285"/>
        <end position="304"/>
    </location>
</feature>
<feature type="transmembrane region" description="Helical" evidence="1">
    <location>
        <begin position="241"/>
        <end position="265"/>
    </location>
</feature>
<evidence type="ECO:0000256" key="1">
    <source>
        <dbReference type="SAM" id="Phobius"/>
    </source>
</evidence>
<feature type="transmembrane region" description="Helical" evidence="1">
    <location>
        <begin position="34"/>
        <end position="53"/>
    </location>
</feature>
<name>A0A9P9D4P3_9PLEO</name>
<organism evidence="2 3">
    <name type="scientific">Dendryphion nanum</name>
    <dbReference type="NCBI Taxonomy" id="256645"/>
    <lineage>
        <taxon>Eukaryota</taxon>
        <taxon>Fungi</taxon>
        <taxon>Dikarya</taxon>
        <taxon>Ascomycota</taxon>
        <taxon>Pezizomycotina</taxon>
        <taxon>Dothideomycetes</taxon>
        <taxon>Pleosporomycetidae</taxon>
        <taxon>Pleosporales</taxon>
        <taxon>Torulaceae</taxon>
        <taxon>Dendryphion</taxon>
    </lineage>
</organism>
<dbReference type="PANTHER" id="PTHR33048:SF92">
    <property type="entry name" value="INTEGRAL MEMBRANE PROTEIN"/>
    <property type="match status" value="1"/>
</dbReference>
<proteinExistence type="predicted"/>
<evidence type="ECO:0008006" key="4">
    <source>
        <dbReference type="Google" id="ProtNLM"/>
    </source>
</evidence>
<evidence type="ECO:0000313" key="3">
    <source>
        <dbReference type="Proteomes" id="UP000700596"/>
    </source>
</evidence>
<dbReference type="InterPro" id="IPR052337">
    <property type="entry name" value="SAT4-like"/>
</dbReference>
<evidence type="ECO:0000313" key="2">
    <source>
        <dbReference type="EMBL" id="KAH7112539.1"/>
    </source>
</evidence>
<keyword evidence="3" id="KW-1185">Reference proteome</keyword>
<dbReference type="EMBL" id="JAGMWT010000021">
    <property type="protein sequence ID" value="KAH7112539.1"/>
    <property type="molecule type" value="Genomic_DNA"/>
</dbReference>
<reference evidence="2" key="1">
    <citation type="journal article" date="2021" name="Nat. Commun.">
        <title>Genetic determinants of endophytism in the Arabidopsis root mycobiome.</title>
        <authorList>
            <person name="Mesny F."/>
            <person name="Miyauchi S."/>
            <person name="Thiergart T."/>
            <person name="Pickel B."/>
            <person name="Atanasova L."/>
            <person name="Karlsson M."/>
            <person name="Huettel B."/>
            <person name="Barry K.W."/>
            <person name="Haridas S."/>
            <person name="Chen C."/>
            <person name="Bauer D."/>
            <person name="Andreopoulos W."/>
            <person name="Pangilinan J."/>
            <person name="LaButti K."/>
            <person name="Riley R."/>
            <person name="Lipzen A."/>
            <person name="Clum A."/>
            <person name="Drula E."/>
            <person name="Henrissat B."/>
            <person name="Kohler A."/>
            <person name="Grigoriev I.V."/>
            <person name="Martin F.M."/>
            <person name="Hacquard S."/>
        </authorList>
    </citation>
    <scope>NUCLEOTIDE SEQUENCE</scope>
    <source>
        <strain evidence="2">MPI-CAGE-CH-0243</strain>
    </source>
</reference>
<sequence length="467" mass="52007">MGHGRRTDDTKPTVIDLSWLLSHACRIDERSLKIIVLLLASIAFLVSLGRFVLFKRSAQGAELQLDNGLIIFATLCLLVETGCVYSYTSMLYLIDGNAFNNVVNTWAQNNIDSDVHKKLSVFKPNWIVASSTLAWISIFSIKFSLLAFFTQFTRNISKSLRFAFRTTLGITAVSGTVILILQFTRCPHFDQNASKCLIRDTWKPIFSIIIVEQLSNLTTTYMIICLFILQLRKSHIALNRNMYIPISVVVCLTCLCIALGISRAAAGIRQNIQGVKQMSVVWNSLMLHCEAAISVMAGSMVVIYRNQHKRTAMYTAEDTDTRMSFSTRLKSAMTVSTRTALRLPPDTQTTIKDEVYVCSTPPRKDFGTPLRSADQFRCSLDGSDFASSGDIADEGRHHIMVTVECTIVSEEASLNEVERAREDAIGRDWEWEQETEESSTLPSGSVRAGLLADIDPALIGMIASGIR</sequence>
<keyword evidence="1" id="KW-0812">Transmembrane</keyword>
<feature type="transmembrane region" description="Helical" evidence="1">
    <location>
        <begin position="65"/>
        <end position="87"/>
    </location>
</feature>
<protein>
    <recommendedName>
        <fullName evidence="4">Integral membrane protein</fullName>
    </recommendedName>
</protein>
<dbReference type="PANTHER" id="PTHR33048">
    <property type="entry name" value="PTH11-LIKE INTEGRAL MEMBRANE PROTEIN (AFU_ORTHOLOGUE AFUA_5G11245)"/>
    <property type="match status" value="1"/>
</dbReference>
<keyword evidence="1" id="KW-0472">Membrane</keyword>
<feature type="transmembrane region" description="Helical" evidence="1">
    <location>
        <begin position="162"/>
        <end position="184"/>
    </location>
</feature>
<feature type="transmembrane region" description="Helical" evidence="1">
    <location>
        <begin position="126"/>
        <end position="150"/>
    </location>
</feature>